<dbReference type="PANTHER" id="PTHR33930:SF2">
    <property type="entry name" value="BLR3452 PROTEIN"/>
    <property type="match status" value="1"/>
</dbReference>
<feature type="region of interest" description="Disordered" evidence="1">
    <location>
        <begin position="1"/>
        <end position="28"/>
    </location>
</feature>
<evidence type="ECO:0000313" key="4">
    <source>
        <dbReference type="Proteomes" id="UP001500752"/>
    </source>
</evidence>
<gene>
    <name evidence="3" type="ORF">GCM10023081_18770</name>
</gene>
<dbReference type="RefSeq" id="WP_345150278.1">
    <property type="nucleotide sequence ID" value="NZ_BAABEO010000011.1"/>
</dbReference>
<dbReference type="InterPro" id="IPR029032">
    <property type="entry name" value="AhpD-like"/>
</dbReference>
<organism evidence="3 4">
    <name type="scientific">Arthrobacter ginkgonis</name>
    <dbReference type="NCBI Taxonomy" id="1630594"/>
    <lineage>
        <taxon>Bacteria</taxon>
        <taxon>Bacillati</taxon>
        <taxon>Actinomycetota</taxon>
        <taxon>Actinomycetes</taxon>
        <taxon>Micrococcales</taxon>
        <taxon>Micrococcaceae</taxon>
        <taxon>Arthrobacter</taxon>
    </lineage>
</organism>
<feature type="compositionally biased region" description="Polar residues" evidence="1">
    <location>
        <begin position="1"/>
        <end position="15"/>
    </location>
</feature>
<evidence type="ECO:0000313" key="3">
    <source>
        <dbReference type="EMBL" id="GAA3680884.1"/>
    </source>
</evidence>
<dbReference type="Pfam" id="PF02627">
    <property type="entry name" value="CMD"/>
    <property type="match status" value="1"/>
</dbReference>
<accession>A0ABP7C5Q3</accession>
<proteinExistence type="predicted"/>
<dbReference type="SUPFAM" id="SSF69118">
    <property type="entry name" value="AhpD-like"/>
    <property type="match status" value="1"/>
</dbReference>
<dbReference type="InterPro" id="IPR003779">
    <property type="entry name" value="CMD-like"/>
</dbReference>
<reference evidence="4" key="1">
    <citation type="journal article" date="2019" name="Int. J. Syst. Evol. Microbiol.">
        <title>The Global Catalogue of Microorganisms (GCM) 10K type strain sequencing project: providing services to taxonomists for standard genome sequencing and annotation.</title>
        <authorList>
            <consortium name="The Broad Institute Genomics Platform"/>
            <consortium name="The Broad Institute Genome Sequencing Center for Infectious Disease"/>
            <person name="Wu L."/>
            <person name="Ma J."/>
        </authorList>
    </citation>
    <scope>NUCLEOTIDE SEQUENCE [LARGE SCALE GENOMIC DNA]</scope>
    <source>
        <strain evidence="4">JCM 30742</strain>
    </source>
</reference>
<dbReference type="Gene3D" id="1.20.1290.10">
    <property type="entry name" value="AhpD-like"/>
    <property type="match status" value="1"/>
</dbReference>
<keyword evidence="4" id="KW-1185">Reference proteome</keyword>
<dbReference type="PANTHER" id="PTHR33930">
    <property type="entry name" value="ALKYL HYDROPEROXIDE REDUCTASE AHPD"/>
    <property type="match status" value="1"/>
</dbReference>
<dbReference type="Proteomes" id="UP001500752">
    <property type="component" value="Unassembled WGS sequence"/>
</dbReference>
<dbReference type="EMBL" id="BAABEO010000011">
    <property type="protein sequence ID" value="GAA3680884.1"/>
    <property type="molecule type" value="Genomic_DNA"/>
</dbReference>
<sequence length="131" mass="13783">MSETALSETTLQDSRAASRPGYLDPSDARYGKSYATATPDVLKAFQDFNQAVFAEEGLALDLKTRELIALAVGAFSKCVYCIDGHSKKAVAAGATEQELAEAAWVATAIAAGGTFAHGRLAFKFAGDGHQH</sequence>
<feature type="domain" description="Carboxymuconolactone decarboxylase-like" evidence="2">
    <location>
        <begin position="39"/>
        <end position="122"/>
    </location>
</feature>
<dbReference type="InterPro" id="IPR004675">
    <property type="entry name" value="AhpD_core"/>
</dbReference>
<dbReference type="NCBIfam" id="TIGR00778">
    <property type="entry name" value="ahpD_dom"/>
    <property type="match status" value="1"/>
</dbReference>
<evidence type="ECO:0000259" key="2">
    <source>
        <dbReference type="Pfam" id="PF02627"/>
    </source>
</evidence>
<evidence type="ECO:0000256" key="1">
    <source>
        <dbReference type="SAM" id="MobiDB-lite"/>
    </source>
</evidence>
<comment type="caution">
    <text evidence="3">The sequence shown here is derived from an EMBL/GenBank/DDBJ whole genome shotgun (WGS) entry which is preliminary data.</text>
</comment>
<protein>
    <submittedName>
        <fullName evidence="3">Carboxymuconolactone decarboxylase family protein</fullName>
    </submittedName>
</protein>
<name>A0ABP7C5Q3_9MICC</name>